<dbReference type="Proteomes" id="UP000528595">
    <property type="component" value="Unassembled WGS sequence"/>
</dbReference>
<keyword evidence="1" id="KW-0472">Membrane</keyword>
<keyword evidence="1" id="KW-1133">Transmembrane helix</keyword>
<evidence type="ECO:0000313" key="2">
    <source>
        <dbReference type="EMBL" id="MBB5671790.1"/>
    </source>
</evidence>
<keyword evidence="1" id="KW-0812">Transmembrane</keyword>
<comment type="caution">
    <text evidence="2">The sequence shown here is derived from an EMBL/GenBank/DDBJ whole genome shotgun (WGS) entry which is preliminary data.</text>
</comment>
<dbReference type="EMBL" id="JACIIQ010000015">
    <property type="protein sequence ID" value="MBB5671790.1"/>
    <property type="molecule type" value="Genomic_DNA"/>
</dbReference>
<accession>A0AB73H0B1</accession>
<sequence>MATTVSKKLSAGNMSQGKILAYALLSSLIGGFLGGVAIWFLQGHQLKIWPAQVSYPDLIAVLLTGLSLIIAILGLGVAFFGFWGYSQLKKMITQVTTSTASGEAARTTVEHLDRQFKTGEFGKQLETIVLNQLANIMSNQSAFLAWAEHQRNNAQAMSQFDNESDQAQSSDLERDEHLVQSWANVADQQRKS</sequence>
<name>A0AB73H0B1_9XANT</name>
<feature type="transmembrane region" description="Helical" evidence="1">
    <location>
        <begin position="61"/>
        <end position="85"/>
    </location>
</feature>
<organism evidence="2">
    <name type="scientific">Xanthomonas arboricola</name>
    <dbReference type="NCBI Taxonomy" id="56448"/>
    <lineage>
        <taxon>Bacteria</taxon>
        <taxon>Pseudomonadati</taxon>
        <taxon>Pseudomonadota</taxon>
        <taxon>Gammaproteobacteria</taxon>
        <taxon>Lysobacterales</taxon>
        <taxon>Lysobacteraceae</taxon>
        <taxon>Xanthomonas</taxon>
    </lineage>
</organism>
<dbReference type="AlphaFoldDB" id="A0AB73H0B1"/>
<feature type="transmembrane region" description="Helical" evidence="1">
    <location>
        <begin position="20"/>
        <end position="41"/>
    </location>
</feature>
<protein>
    <submittedName>
        <fullName evidence="2">F0F1-type ATP synthase assembly protein I</fullName>
    </submittedName>
</protein>
<dbReference type="RefSeq" id="WP_184578178.1">
    <property type="nucleotide sequence ID" value="NZ_JACIIQ010000015.1"/>
</dbReference>
<proteinExistence type="predicted"/>
<reference evidence="2" key="1">
    <citation type="submission" date="2020-08" db="EMBL/GenBank/DDBJ databases">
        <title>Studying the diversity of plant-associated saprophytic bacteria and their role in host health and plant-pathogen interactions.</title>
        <authorList>
            <person name="Potnis N."/>
        </authorList>
    </citation>
    <scope>NUCLEOTIDE SEQUENCE</scope>
    <source>
        <strain evidence="2">F21</strain>
    </source>
</reference>
<evidence type="ECO:0000256" key="1">
    <source>
        <dbReference type="SAM" id="Phobius"/>
    </source>
</evidence>
<gene>
    <name evidence="2" type="ORF">FHR65_003371</name>
</gene>